<dbReference type="RefSeq" id="WP_420905619.1">
    <property type="nucleotide sequence ID" value="NZ_BAAFGK010000004.1"/>
</dbReference>
<gene>
    <name evidence="1" type="ORF">SIID45300_02268</name>
</gene>
<comment type="caution">
    <text evidence="1">The sequence shown here is derived from an EMBL/GenBank/DDBJ whole genome shotgun (WGS) entry which is preliminary data.</text>
</comment>
<protein>
    <recommendedName>
        <fullName evidence="3">Holin</fullName>
    </recommendedName>
</protein>
<evidence type="ECO:0008006" key="3">
    <source>
        <dbReference type="Google" id="ProtNLM"/>
    </source>
</evidence>
<accession>A0ABQ0CAL6</accession>
<proteinExistence type="predicted"/>
<dbReference type="Proteomes" id="UP001628193">
    <property type="component" value="Unassembled WGS sequence"/>
</dbReference>
<keyword evidence="2" id="KW-1185">Reference proteome</keyword>
<evidence type="ECO:0000313" key="2">
    <source>
        <dbReference type="Proteomes" id="UP001628193"/>
    </source>
</evidence>
<organism evidence="1 2">
    <name type="scientific">Candidatus Magnetaquiglobus chichijimensis</name>
    <dbReference type="NCBI Taxonomy" id="3141448"/>
    <lineage>
        <taxon>Bacteria</taxon>
        <taxon>Pseudomonadati</taxon>
        <taxon>Pseudomonadota</taxon>
        <taxon>Magnetococcia</taxon>
        <taxon>Magnetococcales</taxon>
        <taxon>Candidatus Magnetaquicoccaceae</taxon>
        <taxon>Candidatus Magnetaquiglobus</taxon>
    </lineage>
</organism>
<evidence type="ECO:0000313" key="1">
    <source>
        <dbReference type="EMBL" id="GAB0057934.1"/>
    </source>
</evidence>
<reference evidence="1 2" key="2">
    <citation type="submission" date="2024-09" db="EMBL/GenBank/DDBJ databases">
        <title>Draft genome sequence of Candidatus Magnetaquicoccaceae bacterium FCR-1.</title>
        <authorList>
            <person name="Shimoshige H."/>
            <person name="Shimamura S."/>
            <person name="Taoka A."/>
            <person name="Kobayashi H."/>
            <person name="Maekawa T."/>
        </authorList>
    </citation>
    <scope>NUCLEOTIDE SEQUENCE [LARGE SCALE GENOMIC DNA]</scope>
    <source>
        <strain evidence="1 2">FCR-1</strain>
    </source>
</reference>
<reference evidence="1 2" key="1">
    <citation type="submission" date="2024-05" db="EMBL/GenBank/DDBJ databases">
        <authorList>
            <consortium name="Candidatus Magnetaquicoccaceae bacterium FCR-1 genome sequencing consortium"/>
            <person name="Shimoshige H."/>
            <person name="Shimamura S."/>
            <person name="Taoka A."/>
            <person name="Kobayashi H."/>
            <person name="Maekawa T."/>
        </authorList>
    </citation>
    <scope>NUCLEOTIDE SEQUENCE [LARGE SCALE GENOMIC DNA]</scope>
    <source>
        <strain evidence="1 2">FCR-1</strain>
    </source>
</reference>
<name>A0ABQ0CAL6_9PROT</name>
<dbReference type="EMBL" id="BAAFGK010000004">
    <property type="protein sequence ID" value="GAB0057934.1"/>
    <property type="molecule type" value="Genomic_DNA"/>
</dbReference>
<sequence>MNFLTQRLFEPSTWASLAACAAIVTGHDPAATANTTMQVIGGLASLLGVFMAENNNRPAS</sequence>